<dbReference type="Gene3D" id="3.40.50.300">
    <property type="entry name" value="P-loop containing nucleotide triphosphate hydrolases"/>
    <property type="match status" value="1"/>
</dbReference>
<keyword evidence="2" id="KW-0808">Transferase</keyword>
<dbReference type="CDD" id="cd01918">
    <property type="entry name" value="HprK_C"/>
    <property type="match status" value="1"/>
</dbReference>
<sequence length="144" mass="15037">MTTVSSETLHASCVAIHGRAVLIEGPSGSGKSDLALRLIDRGAQLVADDYTILAREDGALKASPPPTIAGRIEVRAIGIVEMPHVDRAPVALLVRLVDRPERMPADDSDRLIAGIVVPEISLNAHEASAPIKVELALARNGAGA</sequence>
<feature type="domain" description="HPr kinase/phosphorylase C-terminal" evidence="1">
    <location>
        <begin position="6"/>
        <end position="84"/>
    </location>
</feature>
<dbReference type="GO" id="GO:0005524">
    <property type="term" value="F:ATP binding"/>
    <property type="evidence" value="ECO:0007669"/>
    <property type="project" value="InterPro"/>
</dbReference>
<gene>
    <name evidence="2" type="ORF">DFR49_0402</name>
</gene>
<reference evidence="2 3" key="1">
    <citation type="submission" date="2018-08" db="EMBL/GenBank/DDBJ databases">
        <title>Genomic Encyclopedia of Type Strains, Phase IV (KMG-IV): sequencing the most valuable type-strain genomes for metagenomic binning, comparative biology and taxonomic classification.</title>
        <authorList>
            <person name="Goeker M."/>
        </authorList>
    </citation>
    <scope>NUCLEOTIDE SEQUENCE [LARGE SCALE GENOMIC DNA]</scope>
    <source>
        <strain evidence="2 3">DSM 25527</strain>
    </source>
</reference>
<accession>A0A397PIA1</accession>
<evidence type="ECO:0000313" key="2">
    <source>
        <dbReference type="EMBL" id="RIA45874.1"/>
    </source>
</evidence>
<dbReference type="GO" id="GO:0006109">
    <property type="term" value="P:regulation of carbohydrate metabolic process"/>
    <property type="evidence" value="ECO:0007669"/>
    <property type="project" value="InterPro"/>
</dbReference>
<dbReference type="AlphaFoldDB" id="A0A397PIA1"/>
<comment type="caution">
    <text evidence="2">The sequence shown here is derived from an EMBL/GenBank/DDBJ whole genome shotgun (WGS) entry which is preliminary data.</text>
</comment>
<dbReference type="SUPFAM" id="SSF53795">
    <property type="entry name" value="PEP carboxykinase-like"/>
    <property type="match status" value="1"/>
</dbReference>
<dbReference type="InterPro" id="IPR027417">
    <property type="entry name" value="P-loop_NTPase"/>
</dbReference>
<proteinExistence type="predicted"/>
<dbReference type="InterPro" id="IPR011104">
    <property type="entry name" value="Hpr_kin/Pase_C"/>
</dbReference>
<protein>
    <submittedName>
        <fullName evidence="2">Hpr(Ser) kinase/phosphatase</fullName>
    </submittedName>
</protein>
<dbReference type="OrthoDB" id="8326226at2"/>
<name>A0A397PIA1_9SPHN</name>
<dbReference type="Pfam" id="PF07475">
    <property type="entry name" value="Hpr_kinase_C"/>
    <property type="match status" value="1"/>
</dbReference>
<evidence type="ECO:0000259" key="1">
    <source>
        <dbReference type="Pfam" id="PF07475"/>
    </source>
</evidence>
<dbReference type="EMBL" id="QXDC01000002">
    <property type="protein sequence ID" value="RIA45874.1"/>
    <property type="molecule type" value="Genomic_DNA"/>
</dbReference>
<dbReference type="RefSeq" id="WP_119034357.1">
    <property type="nucleotide sequence ID" value="NZ_QXDC01000002.1"/>
</dbReference>
<dbReference type="Proteomes" id="UP000266568">
    <property type="component" value="Unassembled WGS sequence"/>
</dbReference>
<keyword evidence="3" id="KW-1185">Reference proteome</keyword>
<keyword evidence="2" id="KW-0418">Kinase</keyword>
<evidence type="ECO:0000313" key="3">
    <source>
        <dbReference type="Proteomes" id="UP000266568"/>
    </source>
</evidence>
<organism evidence="2 3">
    <name type="scientific">Hephaestia caeni</name>
    <dbReference type="NCBI Taxonomy" id="645617"/>
    <lineage>
        <taxon>Bacteria</taxon>
        <taxon>Pseudomonadati</taxon>
        <taxon>Pseudomonadota</taxon>
        <taxon>Alphaproteobacteria</taxon>
        <taxon>Sphingomonadales</taxon>
        <taxon>Sphingomonadaceae</taxon>
        <taxon>Hephaestia</taxon>
    </lineage>
</organism>
<dbReference type="GO" id="GO:0000155">
    <property type="term" value="F:phosphorelay sensor kinase activity"/>
    <property type="evidence" value="ECO:0007669"/>
    <property type="project" value="InterPro"/>
</dbReference>